<evidence type="ECO:0000256" key="4">
    <source>
        <dbReference type="ARBA" id="ARBA00023163"/>
    </source>
</evidence>
<dbReference type="InterPro" id="IPR016032">
    <property type="entry name" value="Sig_transdc_resp-reg_C-effctor"/>
</dbReference>
<feature type="DNA-binding region" description="OmpR/PhoB-type" evidence="5">
    <location>
        <begin position="1"/>
        <end position="94"/>
    </location>
</feature>
<dbReference type="SMART" id="SM01043">
    <property type="entry name" value="BTAD"/>
    <property type="match status" value="1"/>
</dbReference>
<dbReference type="PROSITE" id="PS51755">
    <property type="entry name" value="OMPR_PHOB"/>
    <property type="match status" value="1"/>
</dbReference>
<protein>
    <submittedName>
        <fullName evidence="8">BTAD domain-containing putative transcriptional regulator</fullName>
    </submittedName>
</protein>
<evidence type="ECO:0000259" key="7">
    <source>
        <dbReference type="PROSITE" id="PS51755"/>
    </source>
</evidence>
<evidence type="ECO:0000256" key="2">
    <source>
        <dbReference type="ARBA" id="ARBA00023015"/>
    </source>
</evidence>
<dbReference type="RefSeq" id="WP_377342415.1">
    <property type="nucleotide sequence ID" value="NZ_JBHLUE010000019.1"/>
</dbReference>
<dbReference type="SUPFAM" id="SSF52540">
    <property type="entry name" value="P-loop containing nucleoside triphosphate hydrolases"/>
    <property type="match status" value="1"/>
</dbReference>
<dbReference type="Gene3D" id="3.40.50.300">
    <property type="entry name" value="P-loop containing nucleotide triphosphate hydrolases"/>
    <property type="match status" value="1"/>
</dbReference>
<keyword evidence="2" id="KW-0805">Transcription regulation</keyword>
<dbReference type="CDD" id="cd00383">
    <property type="entry name" value="trans_reg_C"/>
    <property type="match status" value="1"/>
</dbReference>
<gene>
    <name evidence="8" type="ORF">ACFFHU_23810</name>
</gene>
<dbReference type="Pfam" id="PF13424">
    <property type="entry name" value="TPR_12"/>
    <property type="match status" value="3"/>
</dbReference>
<dbReference type="InterPro" id="IPR051677">
    <property type="entry name" value="AfsR-DnrI-RedD_regulator"/>
</dbReference>
<dbReference type="CDD" id="cd15831">
    <property type="entry name" value="BTAD"/>
    <property type="match status" value="1"/>
</dbReference>
<comment type="similarity">
    <text evidence="1">Belongs to the AfsR/DnrI/RedD regulatory family.</text>
</comment>
<feature type="domain" description="OmpR/PhoB-type" evidence="7">
    <location>
        <begin position="1"/>
        <end position="94"/>
    </location>
</feature>
<comment type="caution">
    <text evidence="8">The sequence shown here is derived from an EMBL/GenBank/DDBJ whole genome shotgun (WGS) entry which is preliminary data.</text>
</comment>
<dbReference type="InterPro" id="IPR019734">
    <property type="entry name" value="TPR_rpt"/>
</dbReference>
<dbReference type="PRINTS" id="PR00364">
    <property type="entry name" value="DISEASERSIST"/>
</dbReference>
<keyword evidence="9" id="KW-1185">Reference proteome</keyword>
<dbReference type="InterPro" id="IPR001867">
    <property type="entry name" value="OmpR/PhoB-type_DNA-bd"/>
</dbReference>
<dbReference type="PANTHER" id="PTHR35807:SF1">
    <property type="entry name" value="TRANSCRIPTIONAL REGULATOR REDD"/>
    <property type="match status" value="1"/>
</dbReference>
<evidence type="ECO:0000256" key="6">
    <source>
        <dbReference type="SAM" id="MobiDB-lite"/>
    </source>
</evidence>
<evidence type="ECO:0000256" key="1">
    <source>
        <dbReference type="ARBA" id="ARBA00005820"/>
    </source>
</evidence>
<dbReference type="InterPro" id="IPR011990">
    <property type="entry name" value="TPR-like_helical_dom_sf"/>
</dbReference>
<dbReference type="InterPro" id="IPR027417">
    <property type="entry name" value="P-loop_NTPase"/>
</dbReference>
<sequence>MIRWRILGPIEVSSGDDLRSLCRPQQRAVLAYLLLNANRVVSTQQLIDALWPGAPPPTARTQVHGCVSQVRRALPGDAADRLLTSRPGGYRLAVHDGELDLATFTERVCRAQETDSAGAADQLRAALSLWRGAPLTGATGAFVAAAAANLEEQRLAACEDLAEAELALGRYATVATELRPLVNAHPLRERLAAQLILALAGSGQQTAALALYGEVRARLEEELGVEPGPYLAAAQLRVLRQQMPAERMAGPIQRPALDRSARPPAAPSPEPADRSIPAQLPPDTAGFTGRTRQLDQLDAVLSRVRASSRRIAVISGTAGVGKTALAVRWAHAAADAYPDGQLYLDLQGYAPGPPVSAVRALGTLLRSLGVSPERVPLDVAEATGLYRSMLAGRRVLALLDNAGSAEQVRPLLPASDGCAVLVTSRDRLTGLVARDGARPVTLDVLTRAEARRLLVNLVGADRVRAEAAQADELANLCAHLPLALRVAAAKLAYQPRRSITDHVAELRGGNRLAALSIEGDQQAAVRAALDLSYRAVQPGARRLFRLLGVVPGPDFTAGTAAALIGATADRAGPLLDELAAAHLVDEHAPGRFSFHDLLRHHARDKAMGGVGGGAGEARVALRRLLNWYVHAVDRAAQLLYHQMVRLPGPTGQAPPALPDFAEAIEALAWLDAERPNLIAAVHDAAGHGFGEPAWLLADGMRGYLARRGHLADLLAAAGCGLSAAEAAADPCAQAAMHNGLAQVNNLLGRTTEAIEHLRRAGVLSDRGGWSRGSAVAAGNLGIIYQEMGRLPEAIDRHKSGIALLSEDAPQTVRLTSMNNLGNAYHFMGRLSESVDTLTAALGLARAARAPASEAVVVDSLAAVYHSLGRYAAALDLSTLALRLQRESGNRHEEPRALNRIAETTLVLGERNRALDLALTSLALLRRLGERDSAAQILNTVADAHRALGHWVEAIEWYEQALAAAAEVNNRYRRTVALLGLAASHRRLGNHELSLHHARDALTTAAECHFGVLEGRALTALARVNLRWDQPRQAVRHAQTALENHRRTGYRLGEAGTLVVLARLHPEHGAHRREAVRLYAELGLAVPAELGEGAA</sequence>
<dbReference type="InterPro" id="IPR036388">
    <property type="entry name" value="WH-like_DNA-bd_sf"/>
</dbReference>
<dbReference type="SUPFAM" id="SSF46894">
    <property type="entry name" value="C-terminal effector domain of the bipartite response regulators"/>
    <property type="match status" value="1"/>
</dbReference>
<dbReference type="SMART" id="SM00028">
    <property type="entry name" value="TPR"/>
    <property type="match status" value="8"/>
</dbReference>
<dbReference type="Gene3D" id="1.10.10.10">
    <property type="entry name" value="Winged helix-like DNA-binding domain superfamily/Winged helix DNA-binding domain"/>
    <property type="match status" value="1"/>
</dbReference>
<keyword evidence="3 5" id="KW-0238">DNA-binding</keyword>
<dbReference type="SUPFAM" id="SSF48452">
    <property type="entry name" value="TPR-like"/>
    <property type="match status" value="4"/>
</dbReference>
<accession>A0ABV6P293</accession>
<proteinExistence type="inferred from homology"/>
<dbReference type="Pfam" id="PF00486">
    <property type="entry name" value="Trans_reg_C"/>
    <property type="match status" value="1"/>
</dbReference>
<dbReference type="InterPro" id="IPR005158">
    <property type="entry name" value="BTAD"/>
</dbReference>
<evidence type="ECO:0000313" key="8">
    <source>
        <dbReference type="EMBL" id="MFC0567152.1"/>
    </source>
</evidence>
<feature type="region of interest" description="Disordered" evidence="6">
    <location>
        <begin position="251"/>
        <end position="291"/>
    </location>
</feature>
<name>A0ABV6P293_9ACTN</name>
<evidence type="ECO:0000256" key="3">
    <source>
        <dbReference type="ARBA" id="ARBA00023125"/>
    </source>
</evidence>
<organism evidence="8 9">
    <name type="scientific">Plantactinospora siamensis</name>
    <dbReference type="NCBI Taxonomy" id="555372"/>
    <lineage>
        <taxon>Bacteria</taxon>
        <taxon>Bacillati</taxon>
        <taxon>Actinomycetota</taxon>
        <taxon>Actinomycetes</taxon>
        <taxon>Micromonosporales</taxon>
        <taxon>Micromonosporaceae</taxon>
        <taxon>Plantactinospora</taxon>
    </lineage>
</organism>
<reference evidence="8 9" key="1">
    <citation type="submission" date="2024-09" db="EMBL/GenBank/DDBJ databases">
        <authorList>
            <person name="Sun Q."/>
            <person name="Mori K."/>
        </authorList>
    </citation>
    <scope>NUCLEOTIDE SEQUENCE [LARGE SCALE GENOMIC DNA]</scope>
    <source>
        <strain evidence="8 9">TBRC 2205</strain>
    </source>
</reference>
<dbReference type="EMBL" id="JBHLUE010000019">
    <property type="protein sequence ID" value="MFC0567152.1"/>
    <property type="molecule type" value="Genomic_DNA"/>
</dbReference>
<dbReference type="Pfam" id="PF03704">
    <property type="entry name" value="BTAD"/>
    <property type="match status" value="1"/>
</dbReference>
<keyword evidence="4" id="KW-0804">Transcription</keyword>
<dbReference type="SMART" id="SM00862">
    <property type="entry name" value="Trans_reg_C"/>
    <property type="match status" value="1"/>
</dbReference>
<dbReference type="PANTHER" id="PTHR35807">
    <property type="entry name" value="TRANSCRIPTIONAL REGULATOR REDD-RELATED"/>
    <property type="match status" value="1"/>
</dbReference>
<evidence type="ECO:0000313" key="9">
    <source>
        <dbReference type="Proteomes" id="UP001589894"/>
    </source>
</evidence>
<evidence type="ECO:0000256" key="5">
    <source>
        <dbReference type="PROSITE-ProRule" id="PRU01091"/>
    </source>
</evidence>
<dbReference type="Proteomes" id="UP001589894">
    <property type="component" value="Unassembled WGS sequence"/>
</dbReference>
<dbReference type="Gene3D" id="1.25.40.10">
    <property type="entry name" value="Tetratricopeptide repeat domain"/>
    <property type="match status" value="3"/>
</dbReference>